<evidence type="ECO:0000313" key="2">
    <source>
        <dbReference type="EMBL" id="MCD7458863.1"/>
    </source>
</evidence>
<comment type="caution">
    <text evidence="2">The sequence shown here is derived from an EMBL/GenBank/DDBJ whole genome shotgun (WGS) entry which is preliminary data.</text>
</comment>
<accession>A0ABS8SJA6</accession>
<feature type="compositionally biased region" description="Basic and acidic residues" evidence="1">
    <location>
        <begin position="112"/>
        <end position="122"/>
    </location>
</feature>
<name>A0ABS8SJA6_DATST</name>
<sequence length="122" mass="13559">KEKRRERREIWWLSGGRFVGGGGDACDAVSGEGKKREGVGWWLFVPLEQRGIRCGGFYGGVRPEAREFRGEGGFRQVGGDAGLVMFGGREKRWRGRKERRSGGSATGSRPSSPEKMREGRGR</sequence>
<dbReference type="EMBL" id="JACEIK010000547">
    <property type="protein sequence ID" value="MCD7458863.1"/>
    <property type="molecule type" value="Genomic_DNA"/>
</dbReference>
<evidence type="ECO:0000256" key="1">
    <source>
        <dbReference type="SAM" id="MobiDB-lite"/>
    </source>
</evidence>
<gene>
    <name evidence="2" type="ORF">HAX54_039422</name>
</gene>
<dbReference type="Proteomes" id="UP000823775">
    <property type="component" value="Unassembled WGS sequence"/>
</dbReference>
<proteinExistence type="predicted"/>
<feature type="non-terminal residue" evidence="2">
    <location>
        <position position="1"/>
    </location>
</feature>
<reference evidence="2 3" key="1">
    <citation type="journal article" date="2021" name="BMC Genomics">
        <title>Datura genome reveals duplications of psychoactive alkaloid biosynthetic genes and high mutation rate following tissue culture.</title>
        <authorList>
            <person name="Rajewski A."/>
            <person name="Carter-House D."/>
            <person name="Stajich J."/>
            <person name="Litt A."/>
        </authorList>
    </citation>
    <scope>NUCLEOTIDE SEQUENCE [LARGE SCALE GENOMIC DNA]</scope>
    <source>
        <strain evidence="2">AR-01</strain>
    </source>
</reference>
<keyword evidence="3" id="KW-1185">Reference proteome</keyword>
<feature type="region of interest" description="Disordered" evidence="1">
    <location>
        <begin position="88"/>
        <end position="122"/>
    </location>
</feature>
<protein>
    <submittedName>
        <fullName evidence="2">Uncharacterized protein</fullName>
    </submittedName>
</protein>
<evidence type="ECO:0000313" key="3">
    <source>
        <dbReference type="Proteomes" id="UP000823775"/>
    </source>
</evidence>
<organism evidence="2 3">
    <name type="scientific">Datura stramonium</name>
    <name type="common">Jimsonweed</name>
    <name type="synonym">Common thornapple</name>
    <dbReference type="NCBI Taxonomy" id="4076"/>
    <lineage>
        <taxon>Eukaryota</taxon>
        <taxon>Viridiplantae</taxon>
        <taxon>Streptophyta</taxon>
        <taxon>Embryophyta</taxon>
        <taxon>Tracheophyta</taxon>
        <taxon>Spermatophyta</taxon>
        <taxon>Magnoliopsida</taxon>
        <taxon>eudicotyledons</taxon>
        <taxon>Gunneridae</taxon>
        <taxon>Pentapetalae</taxon>
        <taxon>asterids</taxon>
        <taxon>lamiids</taxon>
        <taxon>Solanales</taxon>
        <taxon>Solanaceae</taxon>
        <taxon>Solanoideae</taxon>
        <taxon>Datureae</taxon>
        <taxon>Datura</taxon>
    </lineage>
</organism>